<feature type="region of interest" description="Disordered" evidence="1">
    <location>
        <begin position="64"/>
        <end position="83"/>
    </location>
</feature>
<dbReference type="KEGG" id="rml:FF011L_36430"/>
<reference evidence="2 3" key="1">
    <citation type="submission" date="2019-02" db="EMBL/GenBank/DDBJ databases">
        <title>Deep-cultivation of Planctomycetes and their phenomic and genomic characterization uncovers novel biology.</title>
        <authorList>
            <person name="Wiegand S."/>
            <person name="Jogler M."/>
            <person name="Boedeker C."/>
            <person name="Pinto D."/>
            <person name="Vollmers J."/>
            <person name="Rivas-Marin E."/>
            <person name="Kohn T."/>
            <person name="Peeters S.H."/>
            <person name="Heuer A."/>
            <person name="Rast P."/>
            <person name="Oberbeckmann S."/>
            <person name="Bunk B."/>
            <person name="Jeske O."/>
            <person name="Meyerdierks A."/>
            <person name="Storesund J.E."/>
            <person name="Kallscheuer N."/>
            <person name="Luecker S."/>
            <person name="Lage O.M."/>
            <person name="Pohl T."/>
            <person name="Merkel B.J."/>
            <person name="Hornburger P."/>
            <person name="Mueller R.-W."/>
            <person name="Bruemmer F."/>
            <person name="Labrenz M."/>
            <person name="Spormann A.M."/>
            <person name="Op den Camp H."/>
            <person name="Overmann J."/>
            <person name="Amann R."/>
            <person name="Jetten M.S.M."/>
            <person name="Mascher T."/>
            <person name="Medema M.H."/>
            <person name="Devos D.P."/>
            <person name="Kaster A.-K."/>
            <person name="Ovreas L."/>
            <person name="Rohde M."/>
            <person name="Galperin M.Y."/>
            <person name="Jogler C."/>
        </authorList>
    </citation>
    <scope>NUCLEOTIDE SEQUENCE [LARGE SCALE GENOMIC DNA]</scope>
    <source>
        <strain evidence="2 3">FF011L</strain>
    </source>
</reference>
<evidence type="ECO:0000313" key="3">
    <source>
        <dbReference type="Proteomes" id="UP000320672"/>
    </source>
</evidence>
<dbReference type="EMBL" id="CP036262">
    <property type="protein sequence ID" value="QDS94861.1"/>
    <property type="molecule type" value="Genomic_DNA"/>
</dbReference>
<gene>
    <name evidence="2" type="ORF">FF011L_36430</name>
</gene>
<dbReference type="AlphaFoldDB" id="A0A517MIY6"/>
<proteinExistence type="predicted"/>
<accession>A0A517MIY6</accession>
<sequence>MVFKPVDSIRDKKGMFVGRYANLPAETPPVAARGGLNLSGWEKAILNEFPCSAGLEKHPLIVGTGKFGDRSSPTSLRPLQDAL</sequence>
<organism evidence="2 3">
    <name type="scientific">Roseimaritima multifibrata</name>
    <dbReference type="NCBI Taxonomy" id="1930274"/>
    <lineage>
        <taxon>Bacteria</taxon>
        <taxon>Pseudomonadati</taxon>
        <taxon>Planctomycetota</taxon>
        <taxon>Planctomycetia</taxon>
        <taxon>Pirellulales</taxon>
        <taxon>Pirellulaceae</taxon>
        <taxon>Roseimaritima</taxon>
    </lineage>
</organism>
<evidence type="ECO:0000256" key="1">
    <source>
        <dbReference type="SAM" id="MobiDB-lite"/>
    </source>
</evidence>
<protein>
    <submittedName>
        <fullName evidence="2">Uncharacterized protein</fullName>
    </submittedName>
</protein>
<dbReference type="Proteomes" id="UP000320672">
    <property type="component" value="Chromosome"/>
</dbReference>
<evidence type="ECO:0000313" key="2">
    <source>
        <dbReference type="EMBL" id="QDS94861.1"/>
    </source>
</evidence>
<keyword evidence="3" id="KW-1185">Reference proteome</keyword>
<name>A0A517MIY6_9BACT</name>